<dbReference type="InterPro" id="IPR012981">
    <property type="entry name" value="PIH1_N"/>
</dbReference>
<evidence type="ECO:0000313" key="4">
    <source>
        <dbReference type="Proteomes" id="UP001362899"/>
    </source>
</evidence>
<reference evidence="3 4" key="1">
    <citation type="journal article" date="2023" name="Elife">
        <title>Identification of key yeast species and microbe-microbe interactions impacting larval growth of Drosophila in the wild.</title>
        <authorList>
            <person name="Mure A."/>
            <person name="Sugiura Y."/>
            <person name="Maeda R."/>
            <person name="Honda K."/>
            <person name="Sakurai N."/>
            <person name="Takahashi Y."/>
            <person name="Watada M."/>
            <person name="Katoh T."/>
            <person name="Gotoh A."/>
            <person name="Gotoh Y."/>
            <person name="Taniguchi I."/>
            <person name="Nakamura K."/>
            <person name="Hayashi T."/>
            <person name="Katayama T."/>
            <person name="Uemura T."/>
            <person name="Hattori Y."/>
        </authorList>
    </citation>
    <scope>NUCLEOTIDE SEQUENCE [LARGE SCALE GENOMIC DNA]</scope>
    <source>
        <strain evidence="3 4">SB-73</strain>
    </source>
</reference>
<name>A0AAV5RJV6_STABA</name>
<dbReference type="GO" id="GO:0000492">
    <property type="term" value="P:box C/D snoRNP assembly"/>
    <property type="evidence" value="ECO:0007669"/>
    <property type="project" value="TreeGrafter"/>
</dbReference>
<gene>
    <name evidence="3" type="ORF">DASB73_022500</name>
</gene>
<dbReference type="GO" id="GO:1990904">
    <property type="term" value="C:ribonucleoprotein complex"/>
    <property type="evidence" value="ECO:0007669"/>
    <property type="project" value="TreeGrafter"/>
</dbReference>
<keyword evidence="4" id="KW-1185">Reference proteome</keyword>
<organism evidence="3 4">
    <name type="scientific">Starmerella bacillaris</name>
    <name type="common">Yeast</name>
    <name type="synonym">Candida zemplinina</name>
    <dbReference type="NCBI Taxonomy" id="1247836"/>
    <lineage>
        <taxon>Eukaryota</taxon>
        <taxon>Fungi</taxon>
        <taxon>Dikarya</taxon>
        <taxon>Ascomycota</taxon>
        <taxon>Saccharomycotina</taxon>
        <taxon>Dipodascomycetes</taxon>
        <taxon>Dipodascales</taxon>
        <taxon>Trichomonascaceae</taxon>
        <taxon>Starmerella</taxon>
    </lineage>
</organism>
<dbReference type="InterPro" id="IPR050734">
    <property type="entry name" value="PIH1/Kintoun_subfamily"/>
</dbReference>
<evidence type="ECO:0000313" key="3">
    <source>
        <dbReference type="EMBL" id="GMM51292.1"/>
    </source>
</evidence>
<dbReference type="GO" id="GO:0005737">
    <property type="term" value="C:cytoplasm"/>
    <property type="evidence" value="ECO:0007669"/>
    <property type="project" value="TreeGrafter"/>
</dbReference>
<proteinExistence type="inferred from homology"/>
<evidence type="ECO:0000256" key="1">
    <source>
        <dbReference type="ARBA" id="ARBA00008511"/>
    </source>
</evidence>
<dbReference type="Pfam" id="PF08190">
    <property type="entry name" value="PIH1"/>
    <property type="match status" value="1"/>
</dbReference>
<feature type="domain" description="PIH1 N-terminal" evidence="2">
    <location>
        <begin position="1"/>
        <end position="132"/>
    </location>
</feature>
<dbReference type="Proteomes" id="UP001362899">
    <property type="component" value="Unassembled WGS sequence"/>
</dbReference>
<dbReference type="PANTHER" id="PTHR22997:SF0">
    <property type="entry name" value="PIH1 DOMAIN-CONTAINING PROTEIN 1"/>
    <property type="match status" value="1"/>
</dbReference>
<accession>A0AAV5RJV6</accession>
<dbReference type="PANTHER" id="PTHR22997">
    <property type="entry name" value="PIH1 DOMAIN-CONTAINING PROTEIN 1"/>
    <property type="match status" value="1"/>
</dbReference>
<dbReference type="GO" id="GO:0097255">
    <property type="term" value="C:R2TP complex"/>
    <property type="evidence" value="ECO:0007669"/>
    <property type="project" value="TreeGrafter"/>
</dbReference>
<dbReference type="GO" id="GO:0006364">
    <property type="term" value="P:rRNA processing"/>
    <property type="evidence" value="ECO:0007669"/>
    <property type="project" value="TreeGrafter"/>
</dbReference>
<protein>
    <submittedName>
        <fullName evidence="3">Pih1 protein</fullName>
    </submittedName>
</protein>
<comment type="similarity">
    <text evidence="1">Belongs to the PIH1 family.</text>
</comment>
<comment type="caution">
    <text evidence="3">The sequence shown here is derived from an EMBL/GenBank/DDBJ whole genome shotgun (WGS) entry which is preliminary data.</text>
</comment>
<dbReference type="EMBL" id="BTGC01000003">
    <property type="protein sequence ID" value="GMM51292.1"/>
    <property type="molecule type" value="Genomic_DNA"/>
</dbReference>
<sequence>MILDPVGCYVIKTSNIKTNEKVFVNVCTDNQIPAPKILDAGEIAVSVSKGNDWTVPIVVSAGREDVDKSGKQCTVYDCCMNPEVVRLGIEDPSIKVLTVETCIEIVEDRDNIALSREFKFPKMKSKGNLANTEYDANAPVKKTADNHKKNLGAGEDSSLPYEVSSNKKDKKISIEVIESKDTPTYYFHVYKASDSLYNFNGAQPSHVIEIYGLHDDITFDHNSLPKISSPKLGTLKLPFSVSRYLSYYNESEEITYIFIWKK</sequence>
<dbReference type="AlphaFoldDB" id="A0AAV5RJV6"/>
<evidence type="ECO:0000259" key="2">
    <source>
        <dbReference type="Pfam" id="PF08190"/>
    </source>
</evidence>